<comment type="caution">
    <text evidence="13">The sequence shown here is derived from an EMBL/GenBank/DDBJ whole genome shotgun (WGS) entry which is preliminary data.</text>
</comment>
<dbReference type="Pfam" id="PF05000">
    <property type="entry name" value="RNA_pol_Rpb1_4"/>
    <property type="match status" value="1"/>
</dbReference>
<dbReference type="InterPro" id="IPR007080">
    <property type="entry name" value="RNA_pol_Rpb1_1"/>
</dbReference>
<comment type="cofactor">
    <cofactor evidence="9">
        <name>Mg(2+)</name>
        <dbReference type="ChEBI" id="CHEBI:18420"/>
    </cofactor>
    <text evidence="9">Binds 1 Mg(2+) ion per subunit.</text>
</comment>
<evidence type="ECO:0000256" key="4">
    <source>
        <dbReference type="ARBA" id="ARBA00022679"/>
    </source>
</evidence>
<evidence type="ECO:0000256" key="8">
    <source>
        <dbReference type="ARBA" id="ARBA00048552"/>
    </source>
</evidence>
<dbReference type="CDD" id="cd01609">
    <property type="entry name" value="RNAP_beta'_N"/>
    <property type="match status" value="1"/>
</dbReference>
<dbReference type="PANTHER" id="PTHR19376:SF54">
    <property type="entry name" value="DNA-DIRECTED RNA POLYMERASE SUBUNIT BETA"/>
    <property type="match status" value="1"/>
</dbReference>
<evidence type="ECO:0000313" key="14">
    <source>
        <dbReference type="Proteomes" id="UP000822142"/>
    </source>
</evidence>
<dbReference type="Proteomes" id="UP000822142">
    <property type="component" value="Unassembled WGS sequence"/>
</dbReference>
<dbReference type="NCBIfam" id="TIGR02386">
    <property type="entry name" value="rpoC_TIGR"/>
    <property type="match status" value="1"/>
</dbReference>
<keyword evidence="5 9" id="KW-0548">Nucleotidyltransferase</keyword>
<dbReference type="SUPFAM" id="SSF64484">
    <property type="entry name" value="beta and beta-prime subunits of DNA dependent RNA-polymerase"/>
    <property type="match status" value="1"/>
</dbReference>
<dbReference type="InterPro" id="IPR007081">
    <property type="entry name" value="RNA_pol_Rpb1_5"/>
</dbReference>
<dbReference type="Pfam" id="PF04998">
    <property type="entry name" value="RNA_pol_Rpb1_5"/>
    <property type="match status" value="1"/>
</dbReference>
<dbReference type="HAMAP" id="MF_01322">
    <property type="entry name" value="RNApol_bact_RpoC"/>
    <property type="match status" value="1"/>
</dbReference>
<evidence type="ECO:0000256" key="7">
    <source>
        <dbReference type="ARBA" id="ARBA00023163"/>
    </source>
</evidence>
<comment type="similarity">
    <text evidence="2 9 10">Belongs to the RNA polymerase beta' chain family.</text>
</comment>
<evidence type="ECO:0000256" key="3">
    <source>
        <dbReference type="ARBA" id="ARBA00022478"/>
    </source>
</evidence>
<evidence type="ECO:0000256" key="9">
    <source>
        <dbReference type="HAMAP-Rule" id="MF_01322"/>
    </source>
</evidence>
<evidence type="ECO:0000256" key="1">
    <source>
        <dbReference type="ARBA" id="ARBA00004026"/>
    </source>
</evidence>
<dbReference type="InterPro" id="IPR038120">
    <property type="entry name" value="Rpb1_funnel_sf"/>
</dbReference>
<gene>
    <name evidence="9 13" type="primary">rpoC</name>
    <name evidence="13" type="ORF">G5A70_10775</name>
</gene>
<dbReference type="InterPro" id="IPR006592">
    <property type="entry name" value="RNA_pol_N"/>
</dbReference>
<dbReference type="Gene3D" id="1.10.40.90">
    <property type="match status" value="1"/>
</dbReference>
<feature type="binding site" evidence="9">
    <location>
        <position position="894"/>
    </location>
    <ligand>
        <name>Zn(2+)</name>
        <dbReference type="ChEBI" id="CHEBI:29105"/>
        <label>2</label>
    </ligand>
</feature>
<dbReference type="InterPro" id="IPR042102">
    <property type="entry name" value="RNA_pol_Rpb1_3_sf"/>
</dbReference>
<keyword evidence="14" id="KW-1185">Reference proteome</keyword>
<organism evidence="13 14">
    <name type="scientific">Blautia hansenii</name>
    <name type="common">Ruminococcus hansenii</name>
    <dbReference type="NCBI Taxonomy" id="1322"/>
    <lineage>
        <taxon>Bacteria</taxon>
        <taxon>Bacillati</taxon>
        <taxon>Bacillota</taxon>
        <taxon>Clostridia</taxon>
        <taxon>Lachnospirales</taxon>
        <taxon>Lachnospiraceae</taxon>
        <taxon>Blautia</taxon>
    </lineage>
</organism>
<keyword evidence="6 9" id="KW-0479">Metal-binding</keyword>
<dbReference type="Gene3D" id="1.10.1790.20">
    <property type="match status" value="1"/>
</dbReference>
<dbReference type="Gene3D" id="4.10.860.120">
    <property type="entry name" value="RNA polymerase II, clamp domain"/>
    <property type="match status" value="1"/>
</dbReference>
<feature type="region of interest" description="Disordered" evidence="11">
    <location>
        <begin position="1183"/>
        <end position="1233"/>
    </location>
</feature>
<comment type="catalytic activity">
    <reaction evidence="8 9 10">
        <text>RNA(n) + a ribonucleoside 5'-triphosphate = RNA(n+1) + diphosphate</text>
        <dbReference type="Rhea" id="RHEA:21248"/>
        <dbReference type="Rhea" id="RHEA-COMP:14527"/>
        <dbReference type="Rhea" id="RHEA-COMP:17342"/>
        <dbReference type="ChEBI" id="CHEBI:33019"/>
        <dbReference type="ChEBI" id="CHEBI:61557"/>
        <dbReference type="ChEBI" id="CHEBI:140395"/>
        <dbReference type="EC" id="2.7.7.6"/>
    </reaction>
</comment>
<keyword evidence="7 9" id="KW-0804">Transcription</keyword>
<dbReference type="Pfam" id="PF00623">
    <property type="entry name" value="RNA_pol_Rpb1_2"/>
    <property type="match status" value="1"/>
</dbReference>
<dbReference type="SMART" id="SM00663">
    <property type="entry name" value="RPOLA_N"/>
    <property type="match status" value="1"/>
</dbReference>
<evidence type="ECO:0000256" key="2">
    <source>
        <dbReference type="ARBA" id="ARBA00006460"/>
    </source>
</evidence>
<dbReference type="PANTHER" id="PTHR19376">
    <property type="entry name" value="DNA-DIRECTED RNA POLYMERASE"/>
    <property type="match status" value="1"/>
</dbReference>
<feature type="binding site" evidence="9">
    <location>
        <position position="83"/>
    </location>
    <ligand>
        <name>Zn(2+)</name>
        <dbReference type="ChEBI" id="CHEBI:29105"/>
        <label>1</label>
    </ligand>
</feature>
<name>A0ABX2I8C0_BLAHA</name>
<dbReference type="InterPro" id="IPR007066">
    <property type="entry name" value="RNA_pol_Rpb1_3"/>
</dbReference>
<dbReference type="Gene3D" id="1.10.132.30">
    <property type="match status" value="1"/>
</dbReference>
<dbReference type="InterPro" id="IPR012754">
    <property type="entry name" value="DNA-dir_RpoC_beta_prime_bact"/>
</dbReference>
<dbReference type="RefSeq" id="WP_173749654.1">
    <property type="nucleotide sequence ID" value="NZ_JAAITA010000014.1"/>
</dbReference>
<feature type="binding site" evidence="9">
    <location>
        <position position="459"/>
    </location>
    <ligand>
        <name>Mg(2+)</name>
        <dbReference type="ChEBI" id="CHEBI:18420"/>
    </ligand>
</feature>
<dbReference type="Pfam" id="PF04997">
    <property type="entry name" value="RNA_pol_Rpb1_1"/>
    <property type="match status" value="1"/>
</dbReference>
<dbReference type="InterPro" id="IPR045867">
    <property type="entry name" value="DNA-dir_RpoC_beta_prime"/>
</dbReference>
<evidence type="ECO:0000256" key="6">
    <source>
        <dbReference type="ARBA" id="ARBA00022723"/>
    </source>
</evidence>
<dbReference type="EMBL" id="JAAITA010000014">
    <property type="protein sequence ID" value="NSJ86643.1"/>
    <property type="molecule type" value="Genomic_DNA"/>
</dbReference>
<dbReference type="Pfam" id="PF04983">
    <property type="entry name" value="RNA_pol_Rpb1_3"/>
    <property type="match status" value="1"/>
</dbReference>
<dbReference type="GO" id="GO:0003899">
    <property type="term" value="F:DNA-directed RNA polymerase activity"/>
    <property type="evidence" value="ECO:0007669"/>
    <property type="project" value="UniProtKB-EC"/>
</dbReference>
<keyword evidence="9" id="KW-0460">Magnesium</keyword>
<dbReference type="InterPro" id="IPR044893">
    <property type="entry name" value="RNA_pol_Rpb1_clamp_domain"/>
</dbReference>
<feature type="binding site" evidence="9">
    <location>
        <position position="887"/>
    </location>
    <ligand>
        <name>Zn(2+)</name>
        <dbReference type="ChEBI" id="CHEBI:29105"/>
        <label>2</label>
    </ligand>
</feature>
<feature type="binding site" evidence="9">
    <location>
        <position position="897"/>
    </location>
    <ligand>
        <name>Zn(2+)</name>
        <dbReference type="ChEBI" id="CHEBI:29105"/>
        <label>2</label>
    </ligand>
</feature>
<dbReference type="InterPro" id="IPR000722">
    <property type="entry name" value="RNA_pol_asu"/>
</dbReference>
<proteinExistence type="inferred from homology"/>
<evidence type="ECO:0000256" key="5">
    <source>
        <dbReference type="ARBA" id="ARBA00022695"/>
    </source>
</evidence>
<feature type="binding site" evidence="9">
    <location>
        <position position="68"/>
    </location>
    <ligand>
        <name>Zn(2+)</name>
        <dbReference type="ChEBI" id="CHEBI:29105"/>
        <label>1</label>
    </ligand>
</feature>
<keyword evidence="4 9" id="KW-0808">Transferase</keyword>
<protein>
    <recommendedName>
        <fullName evidence="9">DNA-directed RNA polymerase subunit beta'</fullName>
        <shortName evidence="9">RNAP subunit beta'</shortName>
        <ecNumber evidence="9">2.7.7.6</ecNumber>
    </recommendedName>
    <alternativeName>
        <fullName evidence="9">RNA polymerase subunit beta'</fullName>
    </alternativeName>
    <alternativeName>
        <fullName evidence="9">Transcriptase subunit beta'</fullName>
    </alternativeName>
</protein>
<comment type="function">
    <text evidence="1 9 10">DNA-dependent RNA polymerase catalyzes the transcription of DNA into RNA using the four ribonucleoside triphosphates as substrates.</text>
</comment>
<dbReference type="EC" id="2.7.7.6" evidence="9"/>
<accession>A0ABX2I8C0</accession>
<reference evidence="13 14" key="1">
    <citation type="journal article" date="2020" name="Cell Host Microbe">
        <title>Functional and Genomic Variation between Human-Derived Isolates of Lachnospiraceae Reveals Inter- and Intra-Species Diversity.</title>
        <authorList>
            <person name="Sorbara M.T."/>
            <person name="Littmann E.R."/>
            <person name="Fontana E."/>
            <person name="Moody T.U."/>
            <person name="Kohout C.E."/>
            <person name="Gjonbalaj M."/>
            <person name="Eaton V."/>
            <person name="Seok R."/>
            <person name="Leiner I.M."/>
            <person name="Pamer E.G."/>
        </authorList>
    </citation>
    <scope>NUCLEOTIDE SEQUENCE [LARGE SCALE GENOMIC DNA]</scope>
    <source>
        <strain evidence="13 14">MSK.15.26</strain>
    </source>
</reference>
<dbReference type="Gene3D" id="2.40.50.100">
    <property type="match status" value="1"/>
</dbReference>
<feature type="binding site" evidence="9">
    <location>
        <position position="70"/>
    </location>
    <ligand>
        <name>Zn(2+)</name>
        <dbReference type="ChEBI" id="CHEBI:29105"/>
        <label>1</label>
    </ligand>
</feature>
<dbReference type="Gene3D" id="1.10.150.390">
    <property type="match status" value="1"/>
</dbReference>
<dbReference type="Gene3D" id="1.10.274.100">
    <property type="entry name" value="RNA polymerase Rpb1, domain 3"/>
    <property type="match status" value="2"/>
</dbReference>
<feature type="binding site" evidence="9">
    <location>
        <position position="803"/>
    </location>
    <ligand>
        <name>Zn(2+)</name>
        <dbReference type="ChEBI" id="CHEBI:29105"/>
        <label>2</label>
    </ligand>
</feature>
<dbReference type="CDD" id="cd02655">
    <property type="entry name" value="RNAP_beta'_C"/>
    <property type="match status" value="1"/>
</dbReference>
<feature type="binding site" evidence="9">
    <location>
        <position position="461"/>
    </location>
    <ligand>
        <name>Mg(2+)</name>
        <dbReference type="ChEBI" id="CHEBI:18420"/>
    </ligand>
</feature>
<evidence type="ECO:0000256" key="11">
    <source>
        <dbReference type="SAM" id="MobiDB-lite"/>
    </source>
</evidence>
<dbReference type="Gene3D" id="2.40.40.20">
    <property type="match status" value="1"/>
</dbReference>
<evidence type="ECO:0000256" key="10">
    <source>
        <dbReference type="RuleBase" id="RU004279"/>
    </source>
</evidence>
<evidence type="ECO:0000259" key="12">
    <source>
        <dbReference type="SMART" id="SM00663"/>
    </source>
</evidence>
<dbReference type="GO" id="GO:0000428">
    <property type="term" value="C:DNA-directed RNA polymerase complex"/>
    <property type="evidence" value="ECO:0007669"/>
    <property type="project" value="UniProtKB-KW"/>
</dbReference>
<feature type="binding site" evidence="9">
    <location>
        <position position="457"/>
    </location>
    <ligand>
        <name>Mg(2+)</name>
        <dbReference type="ChEBI" id="CHEBI:18420"/>
    </ligand>
</feature>
<keyword evidence="9" id="KW-0862">Zinc</keyword>
<feature type="binding site" evidence="9">
    <location>
        <position position="86"/>
    </location>
    <ligand>
        <name>Zn(2+)</name>
        <dbReference type="ChEBI" id="CHEBI:29105"/>
        <label>1</label>
    </ligand>
</feature>
<feature type="domain" description="RNA polymerase N-terminal" evidence="12">
    <location>
        <begin position="232"/>
        <end position="511"/>
    </location>
</feature>
<keyword evidence="3 9" id="KW-0240">DNA-directed RNA polymerase</keyword>
<evidence type="ECO:0000313" key="13">
    <source>
        <dbReference type="EMBL" id="NSJ86643.1"/>
    </source>
</evidence>
<comment type="subunit">
    <text evidence="9">The RNAP catalytic core consists of 2 alpha, 1 beta, 1 beta' and 1 omega subunit. When a sigma factor is associated with the core the holoenzyme is formed, which can initiate transcription.</text>
</comment>
<comment type="cofactor">
    <cofactor evidence="9">
        <name>Zn(2+)</name>
        <dbReference type="ChEBI" id="CHEBI:29105"/>
    </cofactor>
    <text evidence="9">Binds 2 Zn(2+) ions per subunit.</text>
</comment>
<sequence length="1233" mass="137317">MPETAKNEVYKPMTFDAIKIGLASPEKIREWSHGEVKKPETINYRTLKPEKDGLFCERIFGPSKDWECHCGKYKKIRYKGVICDRCGVEVTKASVRRERMGHIELAAPVSHIWYFKGIPSRMGLILDLSPRTLEKVLYFANYIVLDAGTTDLQYKQVLTEREYQDAREKYGEEFRVGMGAEAIQELLAAIDLERESKELKAGLKDSTGQKRARIVKRLEVVEAFRESGNRPDWMIMTVVPVIPPDLRPMVQLDGGRFATSDLNDLYRRIINRNNRLKRLLELGAPDIIVRNEKRMLQEAVDALIDNGRRGRPVTGPGNRALKSLSDMLKGKSGRFRQNLLGKRVDYSGRSVIVVGPELKIFQCGLPKEMAIELFKPFVMKELVSNGTAHNIKNAKKMVEKLEPAVWDVLEDVIKEHPVMLNRAPTLHRLGIQAFEPILVEGKAIKLHPLVCTAFNADFDGDQMAVHLPLSVEAQAECRFLLLSPNNLLKPSDGGPVAVPSQDMVLGIYYLTQERPGSKGEGKIFKSVNEAILAYENQAITLQTKIFVYAEKKMADGSILRGKVPSTLGRLLFNEILPQDLGFVDRTVPGNELLPEVDFLVGKKQLKQILEKVINTHGATKTAEVLDAIKAMGYKYSTRAAMTVSISDMTVPPQKPEMIKQAQDTVDLITKNFKRGLITEEERYKEVVDTWKKTDDALTKALLTGLDKYNNIFMMADSGARGSDKQIKQLAGMRGLMADTTGHTIELPIKSNFREGLDVLEYFMSAHGARKGLSDTALRTADSGYLTRRLVDVSQELIVRDVDCCEGTGEIPGMWIKAFADGKEEIESLQERITGRFSCETIKDKDGNVIVKANHMITPKRAARVVKDGVNAEGKPYDTVKIRTILTCKCKIGVCAKCYGANMATGEPVQVGESVGIIAAQSIGEPGTQLTMRTFHTGGVAGGDITQGLPRVEELFEARKPKGLAIITEIQGVATLKDTKKKREIIVTDNESGESKTYLIPYGSRIKVQDGDYLEAGDELTEGSVNPHDILRIKGVRAVQDYMIREVQRVYRLQGVEINDKHIEVIVRQMLKKIRIENNGDTEFLPGTLVDVLDFEEENGKLIAEGKEPAEGQQVMLGITKASLATNSFLSAASFQETTKVLTEAAIKGKIDPLIGLKENVLIGKLIPAGTGMKTYANIKLDTDGDDEEEFEDDLDETEDELLETAEDSEDAEGEEAEEMELSEEEEEAELTEE</sequence>
<dbReference type="InterPro" id="IPR007083">
    <property type="entry name" value="RNA_pol_Rpb1_4"/>
</dbReference>